<feature type="signal peptide" evidence="1">
    <location>
        <begin position="1"/>
        <end position="21"/>
    </location>
</feature>
<gene>
    <name evidence="2" type="ORF">DFP90_101596</name>
</gene>
<protein>
    <recommendedName>
        <fullName evidence="4">Extracellular solute-binding protein (Family 3)</fullName>
    </recommendedName>
</protein>
<dbReference type="Proteomes" id="UP000256845">
    <property type="component" value="Unassembled WGS sequence"/>
</dbReference>
<accession>A0A3D9HWE8</accession>
<dbReference type="SUPFAM" id="SSF53850">
    <property type="entry name" value="Periplasmic binding protein-like II"/>
    <property type="match status" value="1"/>
</dbReference>
<dbReference type="AlphaFoldDB" id="A0A3D9HWE8"/>
<name>A0A3D9HWE8_9PROT</name>
<keyword evidence="3" id="KW-1185">Reference proteome</keyword>
<keyword evidence="1" id="KW-0732">Signal</keyword>
<evidence type="ECO:0000313" key="3">
    <source>
        <dbReference type="Proteomes" id="UP000256845"/>
    </source>
</evidence>
<feature type="chain" id="PRO_5017572535" description="Extracellular solute-binding protein (Family 3)" evidence="1">
    <location>
        <begin position="22"/>
        <end position="270"/>
    </location>
</feature>
<proteinExistence type="predicted"/>
<evidence type="ECO:0000313" key="2">
    <source>
        <dbReference type="EMBL" id="RED53797.1"/>
    </source>
</evidence>
<dbReference type="RefSeq" id="WP_115934905.1">
    <property type="nucleotide sequence ID" value="NZ_QRDW01000001.1"/>
</dbReference>
<sequence>MKRLPLSFLIVVAAIFGKQAAADEMTLRIADQTDRTYEFYHILLEQAFEQAGHKLTLIKRTGLPQKRIIALFEHGELDIHWMLESKERNEKYQAIPVGLTGGLAGHRVLLISPEQQSQFDPVKTLDDFRNMNLAGGFGENWFDIDVWRLNKLSYTVAPGDWRSIFSILQSEKRRQISNIHYFSRAVTEVELEIAQYPALVAEQNLMFIYDRDFKFFLNRNDQSRGPLLTAVMEHAQKSGLIEDLVNRYYGASLENLHLDQRTKFILETPR</sequence>
<reference evidence="2 3" key="1">
    <citation type="submission" date="2018-07" db="EMBL/GenBank/DDBJ databases">
        <title>Genomic Encyclopedia of Type Strains, Phase III (KMG-III): the genomes of soil and plant-associated and newly described type strains.</title>
        <authorList>
            <person name="Whitman W."/>
        </authorList>
    </citation>
    <scope>NUCLEOTIDE SEQUENCE [LARGE SCALE GENOMIC DNA]</scope>
    <source>
        <strain evidence="2 3">CECT 8488</strain>
    </source>
</reference>
<evidence type="ECO:0000256" key="1">
    <source>
        <dbReference type="SAM" id="SignalP"/>
    </source>
</evidence>
<comment type="caution">
    <text evidence="2">The sequence shown here is derived from an EMBL/GenBank/DDBJ whole genome shotgun (WGS) entry which is preliminary data.</text>
</comment>
<organism evidence="2 3">
    <name type="scientific">Aestuariispira insulae</name>
    <dbReference type="NCBI Taxonomy" id="1461337"/>
    <lineage>
        <taxon>Bacteria</taxon>
        <taxon>Pseudomonadati</taxon>
        <taxon>Pseudomonadota</taxon>
        <taxon>Alphaproteobacteria</taxon>
        <taxon>Rhodospirillales</taxon>
        <taxon>Kiloniellaceae</taxon>
        <taxon>Aestuariispira</taxon>
    </lineage>
</organism>
<dbReference type="EMBL" id="QRDW01000001">
    <property type="protein sequence ID" value="RED53797.1"/>
    <property type="molecule type" value="Genomic_DNA"/>
</dbReference>
<dbReference type="OrthoDB" id="547680at2"/>
<evidence type="ECO:0008006" key="4">
    <source>
        <dbReference type="Google" id="ProtNLM"/>
    </source>
</evidence>